<dbReference type="SUPFAM" id="SSF49899">
    <property type="entry name" value="Concanavalin A-like lectins/glucanases"/>
    <property type="match status" value="1"/>
</dbReference>
<organism evidence="1 2">
    <name type="scientific">Guillardia theta (strain CCMP2712)</name>
    <name type="common">Cryptophyte</name>
    <dbReference type="NCBI Taxonomy" id="905079"/>
    <lineage>
        <taxon>Eukaryota</taxon>
        <taxon>Cryptophyceae</taxon>
        <taxon>Pyrenomonadales</taxon>
        <taxon>Geminigeraceae</taxon>
        <taxon>Guillardia</taxon>
    </lineage>
</organism>
<evidence type="ECO:0008006" key="3">
    <source>
        <dbReference type="Google" id="ProtNLM"/>
    </source>
</evidence>
<dbReference type="EnsemblProtists" id="EKX30746">
    <property type="protein sequence ID" value="EKX30746"/>
    <property type="gene ID" value="GUITHDRAFT_149699"/>
</dbReference>
<sequence length="101" mass="10899">MPDCYIQLGVCRGTHDILAGTPAYQTDSGWCFSCHNGAEYAKRLPRTGDRVGLRVDMDARTLEVCINGESQGIMVSSLPSTLFFVVDAGDKAQAIRIVSSS</sequence>
<reference evidence="2" key="1">
    <citation type="journal article" date="2012" name="Nature">
        <title>Algal genomes reveal evolutionary mosaicism and the fate of nucleomorphs.</title>
        <authorList>
            <consortium name="DOE Joint Genome Institute"/>
            <person name="Curtis B.A."/>
            <person name="Tanifuji G."/>
            <person name="Burki F."/>
            <person name="Gruber A."/>
            <person name="Irimia M."/>
            <person name="Maruyama S."/>
            <person name="Arias M.C."/>
            <person name="Ball S.G."/>
            <person name="Gile G.H."/>
            <person name="Hirakawa Y."/>
            <person name="Hopkins J.F."/>
            <person name="Kuo A."/>
            <person name="Rensing S.A."/>
            <person name="Schmutz J."/>
            <person name="Symeonidi A."/>
            <person name="Elias M."/>
            <person name="Eveleigh R.J."/>
            <person name="Herman E.K."/>
            <person name="Klute M.J."/>
            <person name="Nakayama T."/>
            <person name="Obornik M."/>
            <person name="Reyes-Prieto A."/>
            <person name="Armbrust E.V."/>
            <person name="Aves S.J."/>
            <person name="Beiko R.G."/>
            <person name="Coutinho P."/>
            <person name="Dacks J.B."/>
            <person name="Durnford D.G."/>
            <person name="Fast N.M."/>
            <person name="Green B.R."/>
            <person name="Grisdale C.J."/>
            <person name="Hempel F."/>
            <person name="Henrissat B."/>
            <person name="Hoppner M.P."/>
            <person name="Ishida K."/>
            <person name="Kim E."/>
            <person name="Koreny L."/>
            <person name="Kroth P.G."/>
            <person name="Liu Y."/>
            <person name="Malik S.B."/>
            <person name="Maier U.G."/>
            <person name="McRose D."/>
            <person name="Mock T."/>
            <person name="Neilson J.A."/>
            <person name="Onodera N.T."/>
            <person name="Poole A.M."/>
            <person name="Pritham E.J."/>
            <person name="Richards T.A."/>
            <person name="Rocap G."/>
            <person name="Roy S.W."/>
            <person name="Sarai C."/>
            <person name="Schaack S."/>
            <person name="Shirato S."/>
            <person name="Slamovits C.H."/>
            <person name="Spencer D.F."/>
            <person name="Suzuki S."/>
            <person name="Worden A.Z."/>
            <person name="Zauner S."/>
            <person name="Barry K."/>
            <person name="Bell C."/>
            <person name="Bharti A.K."/>
            <person name="Crow J.A."/>
            <person name="Grimwood J."/>
            <person name="Kramer R."/>
            <person name="Lindquist E."/>
            <person name="Lucas S."/>
            <person name="Salamov A."/>
            <person name="McFadden G.I."/>
            <person name="Lane C.E."/>
            <person name="Keeling P.J."/>
            <person name="Gray M.W."/>
            <person name="Grigoriev I.V."/>
            <person name="Archibald J.M."/>
        </authorList>
    </citation>
    <scope>NUCLEOTIDE SEQUENCE</scope>
    <source>
        <strain evidence="2">CCMP2712</strain>
    </source>
</reference>
<dbReference type="Gene3D" id="2.60.120.920">
    <property type="match status" value="1"/>
</dbReference>
<dbReference type="CDD" id="cd11709">
    <property type="entry name" value="SPRY"/>
    <property type="match status" value="1"/>
</dbReference>
<protein>
    <recommendedName>
        <fullName evidence="3">B30.2/SPRY domain-containing protein</fullName>
    </recommendedName>
</protein>
<keyword evidence="2" id="KW-1185">Reference proteome</keyword>
<dbReference type="InterPro" id="IPR013320">
    <property type="entry name" value="ConA-like_dom_sf"/>
</dbReference>
<dbReference type="OMA" id="VCINGES"/>
<dbReference type="AlphaFoldDB" id="A0A0C3SGF8"/>
<dbReference type="InterPro" id="IPR043136">
    <property type="entry name" value="B30.2/SPRY_sf"/>
</dbReference>
<dbReference type="Proteomes" id="UP000011087">
    <property type="component" value="Unassembled WGS sequence"/>
</dbReference>
<evidence type="ECO:0000313" key="2">
    <source>
        <dbReference type="Proteomes" id="UP000011087"/>
    </source>
</evidence>
<reference evidence="2" key="2">
    <citation type="submission" date="2012-11" db="EMBL/GenBank/DDBJ databases">
        <authorList>
            <person name="Kuo A."/>
            <person name="Curtis B.A."/>
            <person name="Tanifuji G."/>
            <person name="Burki F."/>
            <person name="Gruber A."/>
            <person name="Irimia M."/>
            <person name="Maruyama S."/>
            <person name="Arias M.C."/>
            <person name="Ball S.G."/>
            <person name="Gile G.H."/>
            <person name="Hirakawa Y."/>
            <person name="Hopkins J.F."/>
            <person name="Rensing S.A."/>
            <person name="Schmutz J."/>
            <person name="Symeonidi A."/>
            <person name="Elias M."/>
            <person name="Eveleigh R.J."/>
            <person name="Herman E.K."/>
            <person name="Klute M.J."/>
            <person name="Nakayama T."/>
            <person name="Obornik M."/>
            <person name="Reyes-Prieto A."/>
            <person name="Armbrust E.V."/>
            <person name="Aves S.J."/>
            <person name="Beiko R.G."/>
            <person name="Coutinho P."/>
            <person name="Dacks J.B."/>
            <person name="Durnford D.G."/>
            <person name="Fast N.M."/>
            <person name="Green B.R."/>
            <person name="Grisdale C."/>
            <person name="Hempe F."/>
            <person name="Henrissat B."/>
            <person name="Hoppner M.P."/>
            <person name="Ishida K.-I."/>
            <person name="Kim E."/>
            <person name="Koreny L."/>
            <person name="Kroth P.G."/>
            <person name="Liu Y."/>
            <person name="Malik S.-B."/>
            <person name="Maier U.G."/>
            <person name="McRose D."/>
            <person name="Mock T."/>
            <person name="Neilson J.A."/>
            <person name="Onodera N.T."/>
            <person name="Poole A.M."/>
            <person name="Pritham E.J."/>
            <person name="Richards T.A."/>
            <person name="Rocap G."/>
            <person name="Roy S.W."/>
            <person name="Sarai C."/>
            <person name="Schaack S."/>
            <person name="Shirato S."/>
            <person name="Slamovits C.H."/>
            <person name="Spencer D.F."/>
            <person name="Suzuki S."/>
            <person name="Worden A.Z."/>
            <person name="Zauner S."/>
            <person name="Barry K."/>
            <person name="Bell C."/>
            <person name="Bharti A.K."/>
            <person name="Crow J.A."/>
            <person name="Grimwood J."/>
            <person name="Kramer R."/>
            <person name="Lindquist E."/>
            <person name="Lucas S."/>
            <person name="Salamov A."/>
            <person name="McFadden G.I."/>
            <person name="Lane C.E."/>
            <person name="Keeling P.J."/>
            <person name="Gray M.W."/>
            <person name="Grigoriev I.V."/>
            <person name="Archibald J.M."/>
        </authorList>
    </citation>
    <scope>NUCLEOTIDE SEQUENCE</scope>
    <source>
        <strain evidence="2">CCMP2712</strain>
    </source>
</reference>
<proteinExistence type="predicted"/>
<name>A0A0C3SGF8_GUITC</name>
<evidence type="ECO:0000313" key="1">
    <source>
        <dbReference type="EnsemblProtists" id="EKX30746"/>
    </source>
</evidence>
<reference evidence="1" key="3">
    <citation type="submission" date="2016-03" db="UniProtKB">
        <authorList>
            <consortium name="EnsemblProtists"/>
        </authorList>
    </citation>
    <scope>IDENTIFICATION</scope>
</reference>
<accession>A0A0C3SGF8</accession>